<organism evidence="2 3">
    <name type="scientific">Echinococcus multilocularis</name>
    <name type="common">Fox tapeworm</name>
    <dbReference type="NCBI Taxonomy" id="6211"/>
    <lineage>
        <taxon>Eukaryota</taxon>
        <taxon>Metazoa</taxon>
        <taxon>Spiralia</taxon>
        <taxon>Lophotrochozoa</taxon>
        <taxon>Platyhelminthes</taxon>
        <taxon>Cestoda</taxon>
        <taxon>Eucestoda</taxon>
        <taxon>Cyclophyllidea</taxon>
        <taxon>Taeniidae</taxon>
        <taxon>Echinococcus</taxon>
    </lineage>
</organism>
<evidence type="ECO:0000313" key="3">
    <source>
        <dbReference type="Proteomes" id="UP000017246"/>
    </source>
</evidence>
<dbReference type="STRING" id="6211.A0A087VZU3"/>
<dbReference type="EMBL" id="LN902846">
    <property type="protein sequence ID" value="CDI97902.1"/>
    <property type="molecule type" value="Genomic_DNA"/>
</dbReference>
<name>A0A087VZU3_ECHMU</name>
<feature type="region of interest" description="Disordered" evidence="1">
    <location>
        <begin position="115"/>
        <end position="193"/>
    </location>
</feature>
<dbReference type="AlphaFoldDB" id="A0A087VZU3"/>
<reference evidence="2" key="1">
    <citation type="journal article" date="2013" name="Nature">
        <title>The genomes of four tapeworm species reveal adaptations to parasitism.</title>
        <authorList>
            <person name="Tsai I.J."/>
            <person name="Zarowiecki M."/>
            <person name="Holroyd N."/>
            <person name="Garciarrubio A."/>
            <person name="Sanchez-Flores A."/>
            <person name="Brooks K.L."/>
            <person name="Tracey A."/>
            <person name="Bobes R.J."/>
            <person name="Fragoso G."/>
            <person name="Sciutto E."/>
            <person name="Aslett M."/>
            <person name="Beasley H."/>
            <person name="Bennett H.M."/>
            <person name="Cai J."/>
            <person name="Camicia F."/>
            <person name="Clark R."/>
            <person name="Cucher M."/>
            <person name="De Silva N."/>
            <person name="Day T.A."/>
            <person name="Deplazes P."/>
            <person name="Estrada K."/>
            <person name="Fernandez C."/>
            <person name="Holland P.W."/>
            <person name="Hou J."/>
            <person name="Hu S."/>
            <person name="Huckvale T."/>
            <person name="Hung S.S."/>
            <person name="Kamenetzky L."/>
            <person name="Keane J.A."/>
            <person name="Kiss F."/>
            <person name="Koziol U."/>
            <person name="Lambert O."/>
            <person name="Liu K."/>
            <person name="Luo X."/>
            <person name="Luo Y."/>
            <person name="Macchiaroli N."/>
            <person name="Nichol S."/>
            <person name="Paps J."/>
            <person name="Parkinson J."/>
            <person name="Pouchkina-Stantcheva N."/>
            <person name="Riddiford N."/>
            <person name="Rosenzvit M."/>
            <person name="Salinas G."/>
            <person name="Wasmuth J.D."/>
            <person name="Zamanian M."/>
            <person name="Zheng Y."/>
            <person name="Cai X."/>
            <person name="Soberon X."/>
            <person name="Olson P.D."/>
            <person name="Laclette J.P."/>
            <person name="Brehm K."/>
            <person name="Berriman M."/>
            <person name="Garciarrubio A."/>
            <person name="Bobes R.J."/>
            <person name="Fragoso G."/>
            <person name="Sanchez-Flores A."/>
            <person name="Estrada K."/>
            <person name="Cevallos M.A."/>
            <person name="Morett E."/>
            <person name="Gonzalez V."/>
            <person name="Portillo T."/>
            <person name="Ochoa-Leyva A."/>
            <person name="Jose M.V."/>
            <person name="Sciutto E."/>
            <person name="Landa A."/>
            <person name="Jimenez L."/>
            <person name="Valdes V."/>
            <person name="Carrero J.C."/>
            <person name="Larralde C."/>
            <person name="Morales-Montor J."/>
            <person name="Limon-Lason J."/>
            <person name="Soberon X."/>
            <person name="Laclette J.P."/>
        </authorList>
    </citation>
    <scope>NUCLEOTIDE SEQUENCE [LARGE SCALE GENOMIC DNA]</scope>
</reference>
<keyword evidence="3" id="KW-1185">Reference proteome</keyword>
<evidence type="ECO:0000256" key="1">
    <source>
        <dbReference type="SAM" id="MobiDB-lite"/>
    </source>
</evidence>
<proteinExistence type="predicted"/>
<evidence type="ECO:0000313" key="2">
    <source>
        <dbReference type="EMBL" id="CDI97902.1"/>
    </source>
</evidence>
<sequence length="193" mass="20984">MPFFPYFRGSYRVRVDDFLCMPLPFAHRRARTPTTTKALTVGLSTPLIPIPVCLSFFFLSPVNQSPQLCVCAGFFSSSQSFPLFSISLFSQKGEMSNLASTDTLSQQHQQLAKVSTLESDSSRFRPPLSAVTSPTDARVPPPPTTSSASASIATLRLPRLKPVTATSEEVSGDVEEVKEHSPLAGSNPNGERF</sequence>
<reference evidence="2" key="2">
    <citation type="submission" date="2015-11" db="EMBL/GenBank/DDBJ databases">
        <authorList>
            <person name="Zhang Y."/>
            <person name="Guo Z."/>
        </authorList>
    </citation>
    <scope>NUCLEOTIDE SEQUENCE</scope>
</reference>
<feature type="compositionally biased region" description="Polar residues" evidence="1">
    <location>
        <begin position="184"/>
        <end position="193"/>
    </location>
</feature>
<accession>A0A087VZU3</accession>
<feature type="compositionally biased region" description="Low complexity" evidence="1">
    <location>
        <begin position="145"/>
        <end position="154"/>
    </location>
</feature>
<gene>
    <name evidence="2" type="ORF">EmuJ_000171100</name>
</gene>
<dbReference type="Proteomes" id="UP000017246">
    <property type="component" value="Unassembled WGS sequence"/>
</dbReference>
<protein>
    <submittedName>
        <fullName evidence="2">Uncharacterized protein</fullName>
    </submittedName>
</protein>